<keyword evidence="2" id="KW-0812">Transmembrane</keyword>
<dbReference type="HOGENOM" id="CLU_144039_1_0_11"/>
<keyword evidence="2" id="KW-1133">Transmembrane helix</keyword>
<keyword evidence="5" id="KW-1185">Reference proteome</keyword>
<evidence type="ECO:0000256" key="1">
    <source>
        <dbReference type="SAM" id="MobiDB-lite"/>
    </source>
</evidence>
<evidence type="ECO:0000256" key="2">
    <source>
        <dbReference type="SAM" id="Phobius"/>
    </source>
</evidence>
<reference evidence="4 5" key="1">
    <citation type="journal article" date="2003" name="Genome Res.">
        <title>Comparative complete genome sequence analysis of the amino acid replacements responsible for the thermostability of Corynebacterium efficiens.</title>
        <authorList>
            <person name="Nishio Y."/>
            <person name="Nakamura Y."/>
            <person name="Kawarabayasi Y."/>
            <person name="Usuda Y."/>
            <person name="Kimura E."/>
            <person name="Sugimoto S."/>
            <person name="Matsui K."/>
            <person name="Yamagishi A."/>
            <person name="Kikuchi H."/>
            <person name="Ikeo K."/>
            <person name="Gojobori T."/>
        </authorList>
    </citation>
    <scope>NUCLEOTIDE SEQUENCE [LARGE SCALE GENOMIC DNA]</scope>
    <source>
        <strain evidence="5">DSM 44549 / YS-314 / AJ 12310 / JCM 11189 / NBRC 100395</strain>
    </source>
</reference>
<dbReference type="RefSeq" id="WP_006767900.1">
    <property type="nucleotide sequence ID" value="NC_004369.1"/>
</dbReference>
<dbReference type="OrthoDB" id="4411345at2"/>
<sequence>MRKFRNSAIAIVSAAAISLGGMTAAAAEDTSELGNTEIAQNQETQAPESEDNSNPGLIEMISSNGSTAWKWGQDLNADEPGVGTDAFGSSRDDSGEPVPRWLRAWENLFDTLTVGSILGMVVFPIINFLKYNGIIQ</sequence>
<keyword evidence="3" id="KW-0732">Signal</keyword>
<feature type="signal peptide" evidence="3">
    <location>
        <begin position="1"/>
        <end position="27"/>
    </location>
</feature>
<accession>C8NPK9</accession>
<accession>Q8FP87</accession>
<keyword evidence="2" id="KW-0472">Membrane</keyword>
<dbReference type="eggNOG" id="ENOG5031EU6">
    <property type="taxonomic scope" value="Bacteria"/>
</dbReference>
<dbReference type="KEGG" id="cef:CE1898"/>
<evidence type="ECO:0000256" key="3">
    <source>
        <dbReference type="SAM" id="SignalP"/>
    </source>
</evidence>
<dbReference type="AlphaFoldDB" id="Q8FP87"/>
<evidence type="ECO:0008006" key="6">
    <source>
        <dbReference type="Google" id="ProtNLM"/>
    </source>
</evidence>
<feature type="region of interest" description="Disordered" evidence="1">
    <location>
        <begin position="72"/>
        <end position="96"/>
    </location>
</feature>
<feature type="transmembrane region" description="Helical" evidence="2">
    <location>
        <begin position="108"/>
        <end position="129"/>
    </location>
</feature>
<dbReference type="STRING" id="196164.gene:10742326"/>
<organism evidence="4 5">
    <name type="scientific">Corynebacterium efficiens (strain DSM 44549 / YS-314 / AJ 12310 / JCM 11189 / NBRC 100395)</name>
    <dbReference type="NCBI Taxonomy" id="196164"/>
    <lineage>
        <taxon>Bacteria</taxon>
        <taxon>Bacillati</taxon>
        <taxon>Actinomycetota</taxon>
        <taxon>Actinomycetes</taxon>
        <taxon>Mycobacteriales</taxon>
        <taxon>Corynebacteriaceae</taxon>
        <taxon>Corynebacterium</taxon>
    </lineage>
</organism>
<protein>
    <recommendedName>
        <fullName evidence="6">Or membrane protein</fullName>
    </recommendedName>
</protein>
<evidence type="ECO:0000313" key="4">
    <source>
        <dbReference type="EMBL" id="BAC18708.1"/>
    </source>
</evidence>
<feature type="chain" id="PRO_5038718168" description="Or membrane protein" evidence="3">
    <location>
        <begin position="28"/>
        <end position="136"/>
    </location>
</feature>
<proteinExistence type="predicted"/>
<dbReference type="Proteomes" id="UP000001409">
    <property type="component" value="Chromosome"/>
</dbReference>
<dbReference type="EMBL" id="BA000035">
    <property type="protein sequence ID" value="BAC18708.1"/>
    <property type="molecule type" value="Genomic_DNA"/>
</dbReference>
<name>Q8FP87_COREF</name>
<evidence type="ECO:0000313" key="5">
    <source>
        <dbReference type="Proteomes" id="UP000001409"/>
    </source>
</evidence>
<feature type="region of interest" description="Disordered" evidence="1">
    <location>
        <begin position="32"/>
        <end position="59"/>
    </location>
</feature>